<reference evidence="3" key="1">
    <citation type="submission" date="2021-10" db="EMBL/GenBank/DDBJ databases">
        <title>Novel species in genus Arthrobacter.</title>
        <authorList>
            <person name="Liu Y."/>
        </authorList>
    </citation>
    <scope>NUCLEOTIDE SEQUENCE</scope>
    <source>
        <strain evidence="3">Zg-Y786</strain>
    </source>
</reference>
<evidence type="ECO:0000313" key="3">
    <source>
        <dbReference type="EMBL" id="MCC3265317.1"/>
    </source>
</evidence>
<keyword evidence="2" id="KW-0732">Signal</keyword>
<gene>
    <name evidence="3" type="ORF">LJ752_04545</name>
</gene>
<dbReference type="PROSITE" id="PS51257">
    <property type="entry name" value="PROKAR_LIPOPROTEIN"/>
    <property type="match status" value="1"/>
</dbReference>
<feature type="signal peptide" evidence="2">
    <location>
        <begin position="1"/>
        <end position="28"/>
    </location>
</feature>
<accession>A0ABS8GFA2</accession>
<name>A0ABS8GFA2_9MICC</name>
<feature type="compositionally biased region" description="Polar residues" evidence="1">
    <location>
        <begin position="34"/>
        <end position="43"/>
    </location>
</feature>
<evidence type="ECO:0000313" key="4">
    <source>
        <dbReference type="Proteomes" id="UP001139168"/>
    </source>
</evidence>
<evidence type="ECO:0000256" key="1">
    <source>
        <dbReference type="SAM" id="MobiDB-lite"/>
    </source>
</evidence>
<feature type="region of interest" description="Disordered" evidence="1">
    <location>
        <begin position="32"/>
        <end position="62"/>
    </location>
</feature>
<organism evidence="3 4">
    <name type="scientific">Arthrobacter gengyunqii</name>
    <dbReference type="NCBI Taxonomy" id="2886940"/>
    <lineage>
        <taxon>Bacteria</taxon>
        <taxon>Bacillati</taxon>
        <taxon>Actinomycetota</taxon>
        <taxon>Actinomycetes</taxon>
        <taxon>Micrococcales</taxon>
        <taxon>Micrococcaceae</taxon>
        <taxon>Arthrobacter</taxon>
    </lineage>
</organism>
<dbReference type="EMBL" id="JAJFZQ010000003">
    <property type="protein sequence ID" value="MCC3265317.1"/>
    <property type="molecule type" value="Genomic_DNA"/>
</dbReference>
<proteinExistence type="predicted"/>
<sequence length="177" mass="17639">MSRNQCGIAVPGIAAVSFAALILSGCSAGPTNDGVGSTASGKPTRSAAAPVRTPSPTPPAGPVKAPNIGGTVFAQLENQTGTGVIEGIPTDSETLSFAADCYGAGTLEVAVPGLVTFSQECSADALKGHMNSVETQFFRGSPDVAVTVTANDNVHWALTVSGSDRIQTAPLPVPTSG</sequence>
<evidence type="ECO:0000256" key="2">
    <source>
        <dbReference type="SAM" id="SignalP"/>
    </source>
</evidence>
<protein>
    <recommendedName>
        <fullName evidence="5">META domain-containing protein</fullName>
    </recommendedName>
</protein>
<evidence type="ECO:0008006" key="5">
    <source>
        <dbReference type="Google" id="ProtNLM"/>
    </source>
</evidence>
<keyword evidence="4" id="KW-1185">Reference proteome</keyword>
<dbReference type="RefSeq" id="WP_227890142.1">
    <property type="nucleotide sequence ID" value="NZ_JAJFZQ010000003.1"/>
</dbReference>
<comment type="caution">
    <text evidence="3">The sequence shown here is derived from an EMBL/GenBank/DDBJ whole genome shotgun (WGS) entry which is preliminary data.</text>
</comment>
<dbReference type="Proteomes" id="UP001139168">
    <property type="component" value="Unassembled WGS sequence"/>
</dbReference>
<feature type="chain" id="PRO_5047173999" description="META domain-containing protein" evidence="2">
    <location>
        <begin position="29"/>
        <end position="177"/>
    </location>
</feature>